<keyword evidence="5" id="KW-0808">Transferase</keyword>
<dbReference type="GO" id="GO:0008270">
    <property type="term" value="F:zinc ion binding"/>
    <property type="evidence" value="ECO:0007669"/>
    <property type="project" value="UniProtKB-KW"/>
</dbReference>
<dbReference type="GeneID" id="116301900"/>
<organism evidence="17 18">
    <name type="scientific">Actinia tenebrosa</name>
    <name type="common">Australian red waratah sea anemone</name>
    <dbReference type="NCBI Taxonomy" id="6105"/>
    <lineage>
        <taxon>Eukaryota</taxon>
        <taxon>Metazoa</taxon>
        <taxon>Cnidaria</taxon>
        <taxon>Anthozoa</taxon>
        <taxon>Hexacorallia</taxon>
        <taxon>Actiniaria</taxon>
        <taxon>Actiniidae</taxon>
        <taxon>Actinia</taxon>
    </lineage>
</organism>
<dbReference type="Gene3D" id="1.20.120.1750">
    <property type="match status" value="1"/>
</dbReference>
<evidence type="ECO:0000256" key="12">
    <source>
        <dbReference type="ARBA" id="ARBA00022989"/>
    </source>
</evidence>
<evidence type="ECO:0000256" key="15">
    <source>
        <dbReference type="SAM" id="Phobius"/>
    </source>
</evidence>
<dbReference type="PROSITE" id="PS51873">
    <property type="entry name" value="TRIAD"/>
    <property type="match status" value="1"/>
</dbReference>
<evidence type="ECO:0000313" key="18">
    <source>
        <dbReference type="RefSeq" id="XP_031566930.1"/>
    </source>
</evidence>
<dbReference type="Pfam" id="PF22191">
    <property type="entry name" value="IBR_1"/>
    <property type="match status" value="1"/>
</dbReference>
<gene>
    <name evidence="18" type="primary">LOC116301900</name>
</gene>
<dbReference type="InterPro" id="IPR047552">
    <property type="entry name" value="Rcat_RBR_RNF217"/>
</dbReference>
<keyword evidence="7" id="KW-0479">Metal-binding</keyword>
<keyword evidence="9" id="KW-0863">Zinc-finger</keyword>
<dbReference type="FunFam" id="3.30.40.10:FF:000051">
    <property type="entry name" value="RBR-type E3 ubiquitin transferase"/>
    <property type="match status" value="1"/>
</dbReference>
<proteinExistence type="inferred from homology"/>
<evidence type="ECO:0000256" key="10">
    <source>
        <dbReference type="ARBA" id="ARBA00022786"/>
    </source>
</evidence>
<evidence type="ECO:0000256" key="14">
    <source>
        <dbReference type="ARBA" id="ARBA00038342"/>
    </source>
</evidence>
<evidence type="ECO:0000256" key="7">
    <source>
        <dbReference type="ARBA" id="ARBA00022723"/>
    </source>
</evidence>
<dbReference type="GO" id="GO:0031090">
    <property type="term" value="C:organelle membrane"/>
    <property type="evidence" value="ECO:0007669"/>
    <property type="project" value="UniProtKB-ARBA"/>
</dbReference>
<dbReference type="CDD" id="cd20350">
    <property type="entry name" value="Rcat_RBR_RNF217"/>
    <property type="match status" value="1"/>
</dbReference>
<dbReference type="InParanoid" id="A0A6P8IJM2"/>
<keyword evidence="11" id="KW-0862">Zinc</keyword>
<keyword evidence="17" id="KW-1185">Reference proteome</keyword>
<dbReference type="CDD" id="cd20342">
    <property type="entry name" value="BRcat_RBR_RNF217"/>
    <property type="match status" value="1"/>
</dbReference>
<evidence type="ECO:0000259" key="16">
    <source>
        <dbReference type="PROSITE" id="PS51873"/>
    </source>
</evidence>
<dbReference type="RefSeq" id="XP_031566930.1">
    <property type="nucleotide sequence ID" value="XM_031711070.1"/>
</dbReference>
<dbReference type="Gene3D" id="3.30.40.10">
    <property type="entry name" value="Zinc/RING finger domain, C3HC4 (zinc finger)"/>
    <property type="match status" value="1"/>
</dbReference>
<sequence>MSFMSIESIPPNSESFLLESYVPCFVCYHHGGSSNAVKMRSCCTGFLCTDCLRCHIETKISQAIVKITCPLEECDTFIPEEEIQQLASEELFEKYKKFQIDMEQNPNVKSCPNCSKIFTFRPKEKSEIELDTQNKNALGKKKLSDDSKVICTDCHLVWCFECQAPWHYGISCKDFCKGDKSLKIWAKNKGNYSRNATRCPKCQIFIQKSAGCDHMVCTRCNTEFCYRCGSRFRSLHFLGDHHDPLSVFGCKYNYKPHHPAQRVIVRGAVLSGKLLALPVMAGLVASAGCLVLGAGVVVIPGYVSYRMIKKKKQKRKSIEE</sequence>
<reference evidence="18" key="1">
    <citation type="submission" date="2025-08" db="UniProtKB">
        <authorList>
            <consortium name="RefSeq"/>
        </authorList>
    </citation>
    <scope>IDENTIFICATION</scope>
    <source>
        <tissue evidence="18">Tentacle</tissue>
    </source>
</reference>
<dbReference type="SMART" id="SM00647">
    <property type="entry name" value="IBR"/>
    <property type="match status" value="2"/>
</dbReference>
<accession>A0A6P8IJM2</accession>
<dbReference type="EC" id="2.3.2.31" evidence="4"/>
<feature type="domain" description="RING-type" evidence="16">
    <location>
        <begin position="20"/>
        <end position="254"/>
    </location>
</feature>
<dbReference type="PANTHER" id="PTHR11685">
    <property type="entry name" value="RBR FAMILY RING FINGER AND IBR DOMAIN-CONTAINING"/>
    <property type="match status" value="1"/>
</dbReference>
<keyword evidence="12 15" id="KW-1133">Transmembrane helix</keyword>
<keyword evidence="6 15" id="KW-0812">Transmembrane</keyword>
<evidence type="ECO:0000256" key="5">
    <source>
        <dbReference type="ARBA" id="ARBA00022679"/>
    </source>
</evidence>
<dbReference type="Proteomes" id="UP000515163">
    <property type="component" value="Unplaced"/>
</dbReference>
<dbReference type="InterPro" id="IPR002867">
    <property type="entry name" value="IBR_dom"/>
</dbReference>
<dbReference type="SUPFAM" id="SSF57850">
    <property type="entry name" value="RING/U-box"/>
    <property type="match status" value="3"/>
</dbReference>
<comment type="similarity">
    <text evidence="14">Belongs to the RBR family. RNF144 subfamily.</text>
</comment>
<evidence type="ECO:0000256" key="2">
    <source>
        <dbReference type="ARBA" id="ARBA00004167"/>
    </source>
</evidence>
<dbReference type="GO" id="GO:0061630">
    <property type="term" value="F:ubiquitin protein ligase activity"/>
    <property type="evidence" value="ECO:0007669"/>
    <property type="project" value="UniProtKB-EC"/>
</dbReference>
<keyword evidence="8" id="KW-0677">Repeat</keyword>
<protein>
    <recommendedName>
        <fullName evidence="4">RBR-type E3 ubiquitin transferase</fullName>
        <ecNumber evidence="4">2.3.2.31</ecNumber>
    </recommendedName>
</protein>
<comment type="pathway">
    <text evidence="3">Protein modification; protein ubiquitination.</text>
</comment>
<dbReference type="InterPro" id="IPR044066">
    <property type="entry name" value="TRIAD_supradom"/>
</dbReference>
<evidence type="ECO:0000256" key="3">
    <source>
        <dbReference type="ARBA" id="ARBA00004906"/>
    </source>
</evidence>
<comment type="subcellular location">
    <subcellularLocation>
        <location evidence="2">Membrane</location>
        <topology evidence="2">Single-pass membrane protein</topology>
    </subcellularLocation>
</comment>
<dbReference type="Pfam" id="PF01485">
    <property type="entry name" value="IBR"/>
    <property type="match status" value="1"/>
</dbReference>
<evidence type="ECO:0000256" key="8">
    <source>
        <dbReference type="ARBA" id="ARBA00022737"/>
    </source>
</evidence>
<dbReference type="InterPro" id="IPR013083">
    <property type="entry name" value="Znf_RING/FYVE/PHD"/>
</dbReference>
<dbReference type="InterPro" id="IPR047551">
    <property type="entry name" value="BRcat_RBR_RNF217"/>
</dbReference>
<feature type="transmembrane region" description="Helical" evidence="15">
    <location>
        <begin position="275"/>
        <end position="305"/>
    </location>
</feature>
<evidence type="ECO:0000256" key="1">
    <source>
        <dbReference type="ARBA" id="ARBA00001798"/>
    </source>
</evidence>
<keyword evidence="10" id="KW-0833">Ubl conjugation pathway</keyword>
<evidence type="ECO:0000256" key="13">
    <source>
        <dbReference type="ARBA" id="ARBA00023136"/>
    </source>
</evidence>
<name>A0A6P8IJM2_ACTTE</name>
<dbReference type="FunCoup" id="A0A6P8IJM2">
    <property type="interactions" value="92"/>
</dbReference>
<dbReference type="GO" id="GO:0005737">
    <property type="term" value="C:cytoplasm"/>
    <property type="evidence" value="ECO:0007669"/>
    <property type="project" value="UniProtKB-ARBA"/>
</dbReference>
<evidence type="ECO:0000256" key="9">
    <source>
        <dbReference type="ARBA" id="ARBA00022771"/>
    </source>
</evidence>
<dbReference type="OrthoDB" id="10009520at2759"/>
<keyword evidence="13 15" id="KW-0472">Membrane</keyword>
<comment type="catalytic activity">
    <reaction evidence="1">
        <text>[E2 ubiquitin-conjugating enzyme]-S-ubiquitinyl-L-cysteine + [acceptor protein]-L-lysine = [E2 ubiquitin-conjugating enzyme]-L-cysteine + [acceptor protein]-N(6)-ubiquitinyl-L-lysine.</text>
        <dbReference type="EC" id="2.3.2.31"/>
    </reaction>
</comment>
<dbReference type="AlphaFoldDB" id="A0A6P8IJM2"/>
<dbReference type="GO" id="GO:0016567">
    <property type="term" value="P:protein ubiquitination"/>
    <property type="evidence" value="ECO:0007669"/>
    <property type="project" value="InterPro"/>
</dbReference>
<evidence type="ECO:0000256" key="6">
    <source>
        <dbReference type="ARBA" id="ARBA00022692"/>
    </source>
</evidence>
<evidence type="ECO:0000313" key="17">
    <source>
        <dbReference type="Proteomes" id="UP000515163"/>
    </source>
</evidence>
<evidence type="ECO:0000256" key="4">
    <source>
        <dbReference type="ARBA" id="ARBA00012251"/>
    </source>
</evidence>
<dbReference type="KEGG" id="aten:116301900"/>
<dbReference type="InterPro" id="IPR031127">
    <property type="entry name" value="E3_UB_ligase_RBR"/>
</dbReference>
<evidence type="ECO:0000256" key="11">
    <source>
        <dbReference type="ARBA" id="ARBA00022833"/>
    </source>
</evidence>